<name>A0A0A9CAE6_ARUDO</name>
<sequence length="20" mass="2492">MEDSDPTCKMHRWQVRVLFI</sequence>
<dbReference type="AlphaFoldDB" id="A0A0A9CAE6"/>
<proteinExistence type="predicted"/>
<reference evidence="1" key="2">
    <citation type="journal article" date="2015" name="Data Brief">
        <title>Shoot transcriptome of the giant reed, Arundo donax.</title>
        <authorList>
            <person name="Barrero R.A."/>
            <person name="Guerrero F.D."/>
            <person name="Moolhuijzen P."/>
            <person name="Goolsby J.A."/>
            <person name="Tidwell J."/>
            <person name="Bellgard S.E."/>
            <person name="Bellgard M.I."/>
        </authorList>
    </citation>
    <scope>NUCLEOTIDE SEQUENCE</scope>
    <source>
        <tissue evidence="1">Shoot tissue taken approximately 20 cm above the soil surface</tissue>
    </source>
</reference>
<protein>
    <submittedName>
        <fullName evidence="1">Uncharacterized protein</fullName>
    </submittedName>
</protein>
<accession>A0A0A9CAE6</accession>
<reference evidence="1" key="1">
    <citation type="submission" date="2014-09" db="EMBL/GenBank/DDBJ databases">
        <authorList>
            <person name="Magalhaes I.L.F."/>
            <person name="Oliveira U."/>
            <person name="Santos F.R."/>
            <person name="Vidigal T.H.D.A."/>
            <person name="Brescovit A.D."/>
            <person name="Santos A.J."/>
        </authorList>
    </citation>
    <scope>NUCLEOTIDE SEQUENCE</scope>
    <source>
        <tissue evidence="1">Shoot tissue taken approximately 20 cm above the soil surface</tissue>
    </source>
</reference>
<evidence type="ECO:0000313" key="1">
    <source>
        <dbReference type="EMBL" id="JAD68477.1"/>
    </source>
</evidence>
<organism evidence="1">
    <name type="scientific">Arundo donax</name>
    <name type="common">Giant reed</name>
    <name type="synonym">Donax arundinaceus</name>
    <dbReference type="NCBI Taxonomy" id="35708"/>
    <lineage>
        <taxon>Eukaryota</taxon>
        <taxon>Viridiplantae</taxon>
        <taxon>Streptophyta</taxon>
        <taxon>Embryophyta</taxon>
        <taxon>Tracheophyta</taxon>
        <taxon>Spermatophyta</taxon>
        <taxon>Magnoliopsida</taxon>
        <taxon>Liliopsida</taxon>
        <taxon>Poales</taxon>
        <taxon>Poaceae</taxon>
        <taxon>PACMAD clade</taxon>
        <taxon>Arundinoideae</taxon>
        <taxon>Arundineae</taxon>
        <taxon>Arundo</taxon>
    </lineage>
</organism>
<dbReference type="EMBL" id="GBRH01229418">
    <property type="protein sequence ID" value="JAD68477.1"/>
    <property type="molecule type" value="Transcribed_RNA"/>
</dbReference>